<sequence>RARPNIQGLRRRSSNFRSADYDPKDFSTEKIANANFESQLGTNAHNPNSNEIEADMNTLENELSVGLKNNKFFPHTTVAPWNSTFTRPGNDTAFPDLGVLKQLFQWSGQSARSFALCHACKVGIGLFMLRVSFSPYVQIVITLQFKVIAIDRLS</sequence>
<proteinExistence type="predicted"/>
<evidence type="ECO:0000313" key="3">
    <source>
        <dbReference type="Proteomes" id="UP000708208"/>
    </source>
</evidence>
<name>A0A8J2LAJ6_9HEXA</name>
<feature type="region of interest" description="Disordered" evidence="1">
    <location>
        <begin position="1"/>
        <end position="22"/>
    </location>
</feature>
<feature type="non-terminal residue" evidence="2">
    <location>
        <position position="1"/>
    </location>
</feature>
<gene>
    <name evidence="2" type="ORF">AFUS01_LOCUS41566</name>
</gene>
<comment type="caution">
    <text evidence="2">The sequence shown here is derived from an EMBL/GenBank/DDBJ whole genome shotgun (WGS) entry which is preliminary data.</text>
</comment>
<dbReference type="AlphaFoldDB" id="A0A8J2LAJ6"/>
<keyword evidence="3" id="KW-1185">Reference proteome</keyword>
<organism evidence="2 3">
    <name type="scientific">Allacma fusca</name>
    <dbReference type="NCBI Taxonomy" id="39272"/>
    <lineage>
        <taxon>Eukaryota</taxon>
        <taxon>Metazoa</taxon>
        <taxon>Ecdysozoa</taxon>
        <taxon>Arthropoda</taxon>
        <taxon>Hexapoda</taxon>
        <taxon>Collembola</taxon>
        <taxon>Symphypleona</taxon>
        <taxon>Sminthuridae</taxon>
        <taxon>Allacma</taxon>
    </lineage>
</organism>
<protein>
    <submittedName>
        <fullName evidence="2">Uncharacterized protein</fullName>
    </submittedName>
</protein>
<reference evidence="2" key="1">
    <citation type="submission" date="2021-06" db="EMBL/GenBank/DDBJ databases">
        <authorList>
            <person name="Hodson N. C."/>
            <person name="Mongue J. A."/>
            <person name="Jaron S. K."/>
        </authorList>
    </citation>
    <scope>NUCLEOTIDE SEQUENCE</scope>
</reference>
<accession>A0A8J2LAJ6</accession>
<evidence type="ECO:0000256" key="1">
    <source>
        <dbReference type="SAM" id="MobiDB-lite"/>
    </source>
</evidence>
<dbReference type="Proteomes" id="UP000708208">
    <property type="component" value="Unassembled WGS sequence"/>
</dbReference>
<evidence type="ECO:0000313" key="2">
    <source>
        <dbReference type="EMBL" id="CAG7831842.1"/>
    </source>
</evidence>
<dbReference type="EMBL" id="CAJVCH010562303">
    <property type="protein sequence ID" value="CAG7831842.1"/>
    <property type="molecule type" value="Genomic_DNA"/>
</dbReference>
<feature type="compositionally biased region" description="Basic residues" evidence="1">
    <location>
        <begin position="1"/>
        <end position="14"/>
    </location>
</feature>